<evidence type="ECO:0000313" key="2">
    <source>
        <dbReference type="Proteomes" id="UP000805193"/>
    </source>
</evidence>
<name>A0AC60Q816_IXOPE</name>
<reference evidence="1 2" key="1">
    <citation type="journal article" date="2020" name="Cell">
        <title>Large-Scale Comparative Analyses of Tick Genomes Elucidate Their Genetic Diversity and Vector Capacities.</title>
        <authorList>
            <consortium name="Tick Genome and Microbiome Consortium (TIGMIC)"/>
            <person name="Jia N."/>
            <person name="Wang J."/>
            <person name="Shi W."/>
            <person name="Du L."/>
            <person name="Sun Y."/>
            <person name="Zhan W."/>
            <person name="Jiang J.F."/>
            <person name="Wang Q."/>
            <person name="Zhang B."/>
            <person name="Ji P."/>
            <person name="Bell-Sakyi L."/>
            <person name="Cui X.M."/>
            <person name="Yuan T.T."/>
            <person name="Jiang B.G."/>
            <person name="Yang W.F."/>
            <person name="Lam T.T."/>
            <person name="Chang Q.C."/>
            <person name="Ding S.J."/>
            <person name="Wang X.J."/>
            <person name="Zhu J.G."/>
            <person name="Ruan X.D."/>
            <person name="Zhao L."/>
            <person name="Wei J.T."/>
            <person name="Ye R.Z."/>
            <person name="Que T.C."/>
            <person name="Du C.H."/>
            <person name="Zhou Y.H."/>
            <person name="Cheng J.X."/>
            <person name="Dai P.F."/>
            <person name="Guo W.B."/>
            <person name="Han X.H."/>
            <person name="Huang E.J."/>
            <person name="Li L.F."/>
            <person name="Wei W."/>
            <person name="Gao Y.C."/>
            <person name="Liu J.Z."/>
            <person name="Shao H.Z."/>
            <person name="Wang X."/>
            <person name="Wang C.C."/>
            <person name="Yang T.C."/>
            <person name="Huo Q.B."/>
            <person name="Li W."/>
            <person name="Chen H.Y."/>
            <person name="Chen S.E."/>
            <person name="Zhou L.G."/>
            <person name="Ni X.B."/>
            <person name="Tian J.H."/>
            <person name="Sheng Y."/>
            <person name="Liu T."/>
            <person name="Pan Y.S."/>
            <person name="Xia L.Y."/>
            <person name="Li J."/>
            <person name="Zhao F."/>
            <person name="Cao W.C."/>
        </authorList>
    </citation>
    <scope>NUCLEOTIDE SEQUENCE [LARGE SCALE GENOMIC DNA]</scope>
    <source>
        <strain evidence="1">Iper-2018</strain>
    </source>
</reference>
<accession>A0AC60Q816</accession>
<keyword evidence="2" id="KW-1185">Reference proteome</keyword>
<dbReference type="EMBL" id="JABSTQ010009441">
    <property type="protein sequence ID" value="KAG0429140.1"/>
    <property type="molecule type" value="Genomic_DNA"/>
</dbReference>
<sequence>MYTVIEYAVFGILMICNLGLGLYFAFFKRVANQTTDELFLGSRTLKVLPLAISSFASLASSTGIVGFIGHYYAYGFHFSWGAVAAILVLPVSVYVIIPALFKLKVTSIFERPGSGWPQLGRSLPNAFLFVVGRSELILDGGAVI</sequence>
<comment type="caution">
    <text evidence="1">The sequence shown here is derived from an EMBL/GenBank/DDBJ whole genome shotgun (WGS) entry which is preliminary data.</text>
</comment>
<dbReference type="Proteomes" id="UP000805193">
    <property type="component" value="Unassembled WGS sequence"/>
</dbReference>
<organism evidence="1 2">
    <name type="scientific">Ixodes persulcatus</name>
    <name type="common">Taiga tick</name>
    <dbReference type="NCBI Taxonomy" id="34615"/>
    <lineage>
        <taxon>Eukaryota</taxon>
        <taxon>Metazoa</taxon>
        <taxon>Ecdysozoa</taxon>
        <taxon>Arthropoda</taxon>
        <taxon>Chelicerata</taxon>
        <taxon>Arachnida</taxon>
        <taxon>Acari</taxon>
        <taxon>Parasitiformes</taxon>
        <taxon>Ixodida</taxon>
        <taxon>Ixodoidea</taxon>
        <taxon>Ixodidae</taxon>
        <taxon>Ixodinae</taxon>
        <taxon>Ixodes</taxon>
    </lineage>
</organism>
<proteinExistence type="predicted"/>
<protein>
    <submittedName>
        <fullName evidence="1">Uncharacterized protein</fullName>
    </submittedName>
</protein>
<evidence type="ECO:0000313" key="1">
    <source>
        <dbReference type="EMBL" id="KAG0429140.1"/>
    </source>
</evidence>
<gene>
    <name evidence="1" type="ORF">HPB47_023922</name>
</gene>